<keyword evidence="2" id="KW-1185">Reference proteome</keyword>
<dbReference type="AlphaFoldDB" id="A0AAQ3KGE7"/>
<protein>
    <submittedName>
        <fullName evidence="1">NDR1/HIN1-Like protein 3-like</fullName>
    </submittedName>
</protein>
<proteinExistence type="predicted"/>
<reference evidence="1 2" key="1">
    <citation type="submission" date="2023-10" db="EMBL/GenBank/DDBJ databases">
        <title>Chromosome-scale genome assembly provides insights into flower coloration mechanisms of Canna indica.</title>
        <authorList>
            <person name="Li C."/>
        </authorList>
    </citation>
    <scope>NUCLEOTIDE SEQUENCE [LARGE SCALE GENOMIC DNA]</scope>
    <source>
        <tissue evidence="1">Flower</tissue>
    </source>
</reference>
<dbReference type="Proteomes" id="UP001327560">
    <property type="component" value="Chromosome 5"/>
</dbReference>
<evidence type="ECO:0000313" key="2">
    <source>
        <dbReference type="Proteomes" id="UP001327560"/>
    </source>
</evidence>
<dbReference type="EMBL" id="CP136894">
    <property type="protein sequence ID" value="WOL08395.1"/>
    <property type="molecule type" value="Genomic_DNA"/>
</dbReference>
<sequence>MQLSADAAAGRVELRVELNVLDHPVQSEDMGHPPTSYHLHVECNVVVSSDGSLLPGSRNMHAVPHRFLRFVNLSPCSLLRFVDDIMYVTSDI</sequence>
<accession>A0AAQ3KGE7</accession>
<name>A0AAQ3KGE7_9LILI</name>
<evidence type="ECO:0000313" key="1">
    <source>
        <dbReference type="EMBL" id="WOL08395.1"/>
    </source>
</evidence>
<organism evidence="1 2">
    <name type="scientific">Canna indica</name>
    <name type="common">Indian-shot</name>
    <dbReference type="NCBI Taxonomy" id="4628"/>
    <lineage>
        <taxon>Eukaryota</taxon>
        <taxon>Viridiplantae</taxon>
        <taxon>Streptophyta</taxon>
        <taxon>Embryophyta</taxon>
        <taxon>Tracheophyta</taxon>
        <taxon>Spermatophyta</taxon>
        <taxon>Magnoliopsida</taxon>
        <taxon>Liliopsida</taxon>
        <taxon>Zingiberales</taxon>
        <taxon>Cannaceae</taxon>
        <taxon>Canna</taxon>
    </lineage>
</organism>
<gene>
    <name evidence="1" type="ORF">Cni_G17148</name>
</gene>